<feature type="region of interest" description="Disordered" evidence="1">
    <location>
        <begin position="59"/>
        <end position="84"/>
    </location>
</feature>
<comment type="caution">
    <text evidence="2">The sequence shown here is derived from an EMBL/GenBank/DDBJ whole genome shotgun (WGS) entry which is preliminary data.</text>
</comment>
<evidence type="ECO:0000256" key="1">
    <source>
        <dbReference type="SAM" id="MobiDB-lite"/>
    </source>
</evidence>
<organism evidence="2 3">
    <name type="scientific">Ophiocordyceps unilateralis</name>
    <name type="common">Zombie-ant fungus</name>
    <name type="synonym">Torrubia unilateralis</name>
    <dbReference type="NCBI Taxonomy" id="268505"/>
    <lineage>
        <taxon>Eukaryota</taxon>
        <taxon>Fungi</taxon>
        <taxon>Dikarya</taxon>
        <taxon>Ascomycota</taxon>
        <taxon>Pezizomycotina</taxon>
        <taxon>Sordariomycetes</taxon>
        <taxon>Hypocreomycetidae</taxon>
        <taxon>Hypocreales</taxon>
        <taxon>Ophiocordycipitaceae</taxon>
        <taxon>Ophiocordyceps</taxon>
    </lineage>
</organism>
<keyword evidence="3" id="KW-1185">Reference proteome</keyword>
<dbReference type="Proteomes" id="UP000037136">
    <property type="component" value="Unassembled WGS sequence"/>
</dbReference>
<accession>A0A2A9PH62</accession>
<dbReference type="AlphaFoldDB" id="A0A2A9PH62"/>
<reference evidence="2 3" key="2">
    <citation type="journal article" date="2017" name="Sci. Rep.">
        <title>Ant-infecting Ophiocordyceps genomes reveal a high diversity of potential behavioral manipulation genes and a possible major role for enterotoxins.</title>
        <authorList>
            <person name="de Bekker C."/>
            <person name="Ohm R.A."/>
            <person name="Evans H.C."/>
            <person name="Brachmann A."/>
            <person name="Hughes D.P."/>
        </authorList>
    </citation>
    <scope>NUCLEOTIDE SEQUENCE [LARGE SCALE GENOMIC DNA]</scope>
    <source>
        <strain evidence="2 3">SC16a</strain>
    </source>
</reference>
<protein>
    <submittedName>
        <fullName evidence="2">Uncharacterized protein</fullName>
    </submittedName>
</protein>
<gene>
    <name evidence="2" type="ORF">XA68_10787</name>
</gene>
<name>A0A2A9PH62_OPHUN</name>
<evidence type="ECO:0000313" key="3">
    <source>
        <dbReference type="Proteomes" id="UP000037136"/>
    </source>
</evidence>
<evidence type="ECO:0000313" key="2">
    <source>
        <dbReference type="EMBL" id="PFH60544.1"/>
    </source>
</evidence>
<sequence length="100" mass="11178">MKSNNLLTLASQFLNEVEKNKALVAKPYILCVGPAIDCRHQASSCADCQKAGVGRSRYGRKAKETKHGGTRPSFRLFPNDGESGMRCNQCVKRRDSFHYQ</sequence>
<proteinExistence type="predicted"/>
<reference evidence="2 3" key="1">
    <citation type="journal article" date="2015" name="BMC Genomics">
        <title>Gene expression during zombie ant biting behavior reflects the complexity underlying fungal parasitic behavioral manipulation.</title>
        <authorList>
            <person name="de Bekker C."/>
            <person name="Ohm R.A."/>
            <person name="Loreto R.G."/>
            <person name="Sebastian A."/>
            <person name="Albert I."/>
            <person name="Merrow M."/>
            <person name="Brachmann A."/>
            <person name="Hughes D.P."/>
        </authorList>
    </citation>
    <scope>NUCLEOTIDE SEQUENCE [LARGE SCALE GENOMIC DNA]</scope>
    <source>
        <strain evidence="2 3">SC16a</strain>
    </source>
</reference>
<dbReference type="EMBL" id="LAZP02000122">
    <property type="protein sequence ID" value="PFH60544.1"/>
    <property type="molecule type" value="Genomic_DNA"/>
</dbReference>